<dbReference type="Gene3D" id="3.40.50.300">
    <property type="entry name" value="P-loop containing nucleotide triphosphate hydrolases"/>
    <property type="match status" value="1"/>
</dbReference>
<accession>A0AAW8HE80</accession>
<name>A0AAW8HE80_9ENTR</name>
<evidence type="ECO:0000259" key="1">
    <source>
        <dbReference type="Pfam" id="PF07693"/>
    </source>
</evidence>
<evidence type="ECO:0000313" key="3">
    <source>
        <dbReference type="Proteomes" id="UP001225042"/>
    </source>
</evidence>
<evidence type="ECO:0000313" key="2">
    <source>
        <dbReference type="EMBL" id="MDQ2258195.1"/>
    </source>
</evidence>
<organism evidence="2 3">
    <name type="scientific">Enterobacter soli</name>
    <dbReference type="NCBI Taxonomy" id="885040"/>
    <lineage>
        <taxon>Bacteria</taxon>
        <taxon>Pseudomonadati</taxon>
        <taxon>Pseudomonadota</taxon>
        <taxon>Gammaproteobacteria</taxon>
        <taxon>Enterobacterales</taxon>
        <taxon>Enterobacteriaceae</taxon>
        <taxon>Enterobacter</taxon>
    </lineage>
</organism>
<dbReference type="AlphaFoldDB" id="A0AAW8HE80"/>
<dbReference type="InterPro" id="IPR027417">
    <property type="entry name" value="P-loop_NTPase"/>
</dbReference>
<gene>
    <name evidence="2" type="ORF">RBJ67_18855</name>
</gene>
<protein>
    <submittedName>
        <fullName evidence="2">P-loop NTPase fold protein</fullName>
    </submittedName>
</protein>
<reference evidence="2 3" key="1">
    <citation type="submission" date="2023-08" db="EMBL/GenBank/DDBJ databases">
        <authorList>
            <person name="Dale J."/>
        </authorList>
    </citation>
    <scope>NUCLEOTIDE SEQUENCE [LARGE SCALE GENOMIC DNA]</scope>
    <source>
        <strain evidence="2 3">2023EL-00788</strain>
    </source>
</reference>
<dbReference type="Proteomes" id="UP001225042">
    <property type="component" value="Unassembled WGS sequence"/>
</dbReference>
<keyword evidence="3" id="KW-1185">Reference proteome</keyword>
<dbReference type="Pfam" id="PF07693">
    <property type="entry name" value="KAP_NTPase"/>
    <property type="match status" value="1"/>
</dbReference>
<dbReference type="EMBL" id="JAVDKS010000008">
    <property type="protein sequence ID" value="MDQ2258195.1"/>
    <property type="molecule type" value="Genomic_DNA"/>
</dbReference>
<dbReference type="SUPFAM" id="SSF52540">
    <property type="entry name" value="P-loop containing nucleoside triphosphate hydrolases"/>
    <property type="match status" value="1"/>
</dbReference>
<sequence length="608" mass="70775">MIKHHVVKKTNQNIIDYLNYYFSESVNADYAILLNGPWGSGKTYFIKNEILSDNEEGNRLYITLNGVSSITEVTDQFFSQLHPRLSSKPLKYFGVIASRTINGLAGTDVAKDENDKTLIQDLFLNLNNKIIIFDDLERCLIPIQSILGHINSFVEHEKCKVLIVASEKDIPKKQIREYSIKKEKTIGKTISLDPPLNEVIDFFNQNMSNSLAKRIIGKNKNNIIKIISESGEMNFRSIRSIFSDFERIVVNFECYFVKSDMSLTKLVYSLLALGIEKKSGKITYDKICNLPTNSFNYALAKAMNNKSEWVVEKYTSVEWFDPVIPYSSIARIFETGIIDKDDITLHLQQHPLLVSKHKIQYWRELWAWNELTRSDYLRALKGLKTQLENFELLEPEVILHVIGISLSLESSNERTLTSEENTSTYFRRYIDEISNRSLLLPDVAFFTETHHSKYNLGIMCSDRHEFKEIKQYLKLAVTNRYYSTQKKGYPDFLYLMSQSPKEYTRLYEYGIEESNYGGFPFLHLIPVGYFSHMIISDWKCNGALLSSLVERYSRDLHSKNLLEEYLWVKKLKKMTYNIADRAEEPQKTQLLNRLQYYFNLIESNIGND</sequence>
<feature type="domain" description="KAP NTPase" evidence="1">
    <location>
        <begin position="12"/>
        <end position="248"/>
    </location>
</feature>
<proteinExistence type="predicted"/>
<comment type="caution">
    <text evidence="2">The sequence shown here is derived from an EMBL/GenBank/DDBJ whole genome shotgun (WGS) entry which is preliminary data.</text>
</comment>
<dbReference type="InterPro" id="IPR011646">
    <property type="entry name" value="KAP_P-loop"/>
</dbReference>
<dbReference type="RefSeq" id="WP_306684164.1">
    <property type="nucleotide sequence ID" value="NZ_JAVDKR010000009.1"/>
</dbReference>